<dbReference type="Gene3D" id="3.50.50.60">
    <property type="entry name" value="FAD/NAD(P)-binding domain"/>
    <property type="match status" value="1"/>
</dbReference>
<dbReference type="OrthoDB" id="337830at2"/>
<proteinExistence type="predicted"/>
<dbReference type="Pfam" id="PF00890">
    <property type="entry name" value="FAD_binding_2"/>
    <property type="match status" value="1"/>
</dbReference>
<reference evidence="6 7" key="1">
    <citation type="submission" date="2018-11" db="EMBL/GenBank/DDBJ databases">
        <title>Rhodococcus spongicola sp. nov. and Rhodococcus xishaensis sp. nov. from marine sponges.</title>
        <authorList>
            <person name="Li L."/>
            <person name="Lin H.W."/>
        </authorList>
    </citation>
    <scope>NUCLEOTIDE SEQUENCE [LARGE SCALE GENOMIC DNA]</scope>
    <source>
        <strain evidence="6 7">LHW50502</strain>
    </source>
</reference>
<sequence length="489" mass="51794">MAEATSVRPLSAETIDTWNYEADVVIAGYGVAGASAAVEAARAGAEVLVLERAGGWGGAASLAGGFIYLGGGTALQKALGFEDTPANMKTFMMAALGPGADEEKITDYCEGSADHYNWLVECGVPFKESFYGQPGWETPFDDGLMYSGGENSAPFSTIATPAPRGHIPQMADKKVGEKGGGYMLMKPLVDTATALGVQAQYDMRVQTLITDASGRVVGVQAKQYGKDVFVRARKGVVLATGSFAYNKEMVESFAPRLIGRPGAAIEEHDGRAIRMAQALGADLAHMDATEVAFFGDPQMMVRGILVNGRGQRYVNEDTYPGRIGQLTLLQNDNQAYLIIDEEAYEEANTTPTSTPFFRFQPKWVAETVEELESEMGLPEGTLQATVEVYNKHAASGQDPVLGKKSEWVKPIGSPVAALDLRNFTAGFTLGGLRTNTDSEVLHVSGDPIPGLFAAGRCTAGVCAWGYASGTSLGDGSFFGRRAGISAARG</sequence>
<dbReference type="SUPFAM" id="SSF51905">
    <property type="entry name" value="FAD/NAD(P)-binding domain"/>
    <property type="match status" value="1"/>
</dbReference>
<dbReference type="Proteomes" id="UP000284333">
    <property type="component" value="Unassembled WGS sequence"/>
</dbReference>
<dbReference type="Gene3D" id="3.90.700.10">
    <property type="entry name" value="Succinate dehydrogenase/fumarate reductase flavoprotein, catalytic domain"/>
    <property type="match status" value="1"/>
</dbReference>
<dbReference type="NCBIfam" id="NF005510">
    <property type="entry name" value="PRK07121.1-3"/>
    <property type="match status" value="1"/>
</dbReference>
<evidence type="ECO:0000256" key="3">
    <source>
        <dbReference type="ARBA" id="ARBA00022827"/>
    </source>
</evidence>
<keyword evidence="2" id="KW-0285">Flavoprotein</keyword>
<name>A0A3S3E5D0_9NOCA</name>
<evidence type="ECO:0000256" key="2">
    <source>
        <dbReference type="ARBA" id="ARBA00022630"/>
    </source>
</evidence>
<dbReference type="AlphaFoldDB" id="A0A3S3E5D0"/>
<keyword evidence="7" id="KW-1185">Reference proteome</keyword>
<evidence type="ECO:0000256" key="1">
    <source>
        <dbReference type="ARBA" id="ARBA00001974"/>
    </source>
</evidence>
<feature type="domain" description="FAD-dependent oxidoreductase 2 FAD-binding" evidence="5">
    <location>
        <begin position="23"/>
        <end position="469"/>
    </location>
</feature>
<accession>A0A3S3E5D0</accession>
<evidence type="ECO:0000256" key="4">
    <source>
        <dbReference type="ARBA" id="ARBA00023002"/>
    </source>
</evidence>
<gene>
    <name evidence="6" type="ORF">EF834_01365</name>
</gene>
<dbReference type="RefSeq" id="WP_127944895.1">
    <property type="nucleotide sequence ID" value="NZ_RKLN01000001.1"/>
</dbReference>
<evidence type="ECO:0000313" key="7">
    <source>
        <dbReference type="Proteomes" id="UP000284333"/>
    </source>
</evidence>
<dbReference type="SUPFAM" id="SSF56425">
    <property type="entry name" value="Succinate dehydrogenase/fumarate reductase flavoprotein, catalytic domain"/>
    <property type="match status" value="1"/>
</dbReference>
<dbReference type="EMBL" id="RKLN01000001">
    <property type="protein sequence ID" value="RVW06138.1"/>
    <property type="molecule type" value="Genomic_DNA"/>
</dbReference>
<dbReference type="GO" id="GO:0008202">
    <property type="term" value="P:steroid metabolic process"/>
    <property type="evidence" value="ECO:0007669"/>
    <property type="project" value="UniProtKB-ARBA"/>
</dbReference>
<dbReference type="InterPro" id="IPR003953">
    <property type="entry name" value="FAD-dep_OxRdtase_2_FAD-bd"/>
</dbReference>
<evidence type="ECO:0000313" key="6">
    <source>
        <dbReference type="EMBL" id="RVW06138.1"/>
    </source>
</evidence>
<dbReference type="GO" id="GO:0033765">
    <property type="term" value="F:steroid dehydrogenase activity, acting on the CH-CH group of donors"/>
    <property type="evidence" value="ECO:0007669"/>
    <property type="project" value="UniProtKB-ARBA"/>
</dbReference>
<protein>
    <submittedName>
        <fullName evidence="6">FAD-dependent oxidoreductase</fullName>
    </submittedName>
</protein>
<keyword evidence="4" id="KW-0560">Oxidoreductase</keyword>
<comment type="caution">
    <text evidence="6">The sequence shown here is derived from an EMBL/GenBank/DDBJ whole genome shotgun (WGS) entry which is preliminary data.</text>
</comment>
<organism evidence="6 7">
    <name type="scientific">Rhodococcus spongiicola</name>
    <dbReference type="NCBI Taxonomy" id="2487352"/>
    <lineage>
        <taxon>Bacteria</taxon>
        <taxon>Bacillati</taxon>
        <taxon>Actinomycetota</taxon>
        <taxon>Actinomycetes</taxon>
        <taxon>Mycobacteriales</taxon>
        <taxon>Nocardiaceae</taxon>
        <taxon>Rhodococcus</taxon>
    </lineage>
</organism>
<keyword evidence="3" id="KW-0274">FAD</keyword>
<dbReference type="InterPro" id="IPR036188">
    <property type="entry name" value="FAD/NAD-bd_sf"/>
</dbReference>
<comment type="cofactor">
    <cofactor evidence="1">
        <name>FAD</name>
        <dbReference type="ChEBI" id="CHEBI:57692"/>
    </cofactor>
</comment>
<dbReference type="InterPro" id="IPR050315">
    <property type="entry name" value="FAD-oxidoreductase_2"/>
</dbReference>
<dbReference type="PANTHER" id="PTHR43400">
    <property type="entry name" value="FUMARATE REDUCTASE"/>
    <property type="match status" value="1"/>
</dbReference>
<evidence type="ECO:0000259" key="5">
    <source>
        <dbReference type="Pfam" id="PF00890"/>
    </source>
</evidence>
<dbReference type="PANTHER" id="PTHR43400:SF10">
    <property type="entry name" value="3-OXOSTEROID 1-DEHYDROGENASE"/>
    <property type="match status" value="1"/>
</dbReference>
<dbReference type="InterPro" id="IPR027477">
    <property type="entry name" value="Succ_DH/fumarate_Rdtase_cat_sf"/>
</dbReference>
<dbReference type="NCBIfam" id="NF005512">
    <property type="entry name" value="PRK07121.1-5"/>
    <property type="match status" value="1"/>
</dbReference>